<dbReference type="SUPFAM" id="SSF102712">
    <property type="entry name" value="JAB1/MPN domain"/>
    <property type="match status" value="1"/>
</dbReference>
<dbReference type="AlphaFoldDB" id="S5ZG36"/>
<keyword evidence="5" id="KW-0482">Metalloprotease</keyword>
<dbReference type="GO" id="GO:0008270">
    <property type="term" value="F:zinc ion binding"/>
    <property type="evidence" value="ECO:0007669"/>
    <property type="project" value="TreeGrafter"/>
</dbReference>
<proteinExistence type="predicted"/>
<dbReference type="Pfam" id="PF14464">
    <property type="entry name" value="Prok-JAB"/>
    <property type="match status" value="1"/>
</dbReference>
<keyword evidence="8" id="KW-1185">Reference proteome</keyword>
<dbReference type="GeneID" id="16574429"/>
<name>S5ZG36_9CREN</name>
<evidence type="ECO:0000256" key="4">
    <source>
        <dbReference type="ARBA" id="ARBA00022833"/>
    </source>
</evidence>
<dbReference type="RefSeq" id="WP_020963430.1">
    <property type="nucleotide sequence ID" value="NC_022093.1"/>
</dbReference>
<dbReference type="PANTHER" id="PTHR34858">
    <property type="entry name" value="CYSO-CYSTEINE PEPTIDASE"/>
    <property type="match status" value="1"/>
</dbReference>
<evidence type="ECO:0000256" key="2">
    <source>
        <dbReference type="ARBA" id="ARBA00022723"/>
    </source>
</evidence>
<reference evidence="7 8" key="1">
    <citation type="journal article" date="2013" name="Genome Announc.">
        <title>Complete Genomic Sequence of 'Thermofilum adornatus' Strain 1910bT, a Hyperthermophilic Anaerobic Organotrophic Crenarchaeon.</title>
        <authorList>
            <person name="Dominova I.N."/>
            <person name="Kublanov I.V."/>
            <person name="Podosokorskaya O.A."/>
            <person name="Derbikova K.S."/>
            <person name="Patrushev M.V."/>
            <person name="Toshchakov S.V."/>
        </authorList>
    </citation>
    <scope>NUCLEOTIDE SEQUENCE [LARGE SCALE GENOMIC DNA]</scope>
    <source>
        <strain evidence="8">1910b</strain>
    </source>
</reference>
<keyword evidence="4" id="KW-0862">Zinc</keyword>
<dbReference type="HOGENOM" id="CLU_116765_4_2_2"/>
<dbReference type="InterPro" id="IPR028090">
    <property type="entry name" value="JAB_dom_prok"/>
</dbReference>
<gene>
    <name evidence="7" type="ORF">N186_08935</name>
</gene>
<feature type="domain" description="MPN" evidence="6">
    <location>
        <begin position="18"/>
        <end position="153"/>
    </location>
</feature>
<sequence>MNLQIDHSVVPIVKIYVLRLSREAYLDLYHHISEKYPLEACGILLGRIENGIAIVTRILPLRNIKESRTEFWIDEKEWIGKILEAQKQGLEYIGLYHSHPDAEPLPSPSDRHRMLECPGEVWLIVGYSPSSLTMAAYRVGDDGYSLLSLQVQKSI</sequence>
<dbReference type="GO" id="GO:0008235">
    <property type="term" value="F:metalloexopeptidase activity"/>
    <property type="evidence" value="ECO:0007669"/>
    <property type="project" value="TreeGrafter"/>
</dbReference>
<dbReference type="PATRIC" id="fig|1365176.7.peg.1767"/>
<protein>
    <recommendedName>
        <fullName evidence="6">MPN domain-containing protein</fullName>
    </recommendedName>
</protein>
<evidence type="ECO:0000313" key="7">
    <source>
        <dbReference type="EMBL" id="AGT36123.1"/>
    </source>
</evidence>
<evidence type="ECO:0000256" key="1">
    <source>
        <dbReference type="ARBA" id="ARBA00022670"/>
    </source>
</evidence>
<keyword evidence="2" id="KW-0479">Metal-binding</keyword>
<evidence type="ECO:0000259" key="6">
    <source>
        <dbReference type="PROSITE" id="PS50249"/>
    </source>
</evidence>
<dbReference type="Gene3D" id="3.40.140.10">
    <property type="entry name" value="Cytidine Deaminase, domain 2"/>
    <property type="match status" value="1"/>
</dbReference>
<dbReference type="PROSITE" id="PS50249">
    <property type="entry name" value="MPN"/>
    <property type="match status" value="1"/>
</dbReference>
<dbReference type="Proteomes" id="UP000015543">
    <property type="component" value="Chromosome"/>
</dbReference>
<dbReference type="GO" id="GO:0006508">
    <property type="term" value="P:proteolysis"/>
    <property type="evidence" value="ECO:0007669"/>
    <property type="project" value="UniProtKB-KW"/>
</dbReference>
<dbReference type="SMART" id="SM00232">
    <property type="entry name" value="JAB_MPN"/>
    <property type="match status" value="1"/>
</dbReference>
<dbReference type="PANTHER" id="PTHR34858:SF1">
    <property type="entry name" value="CYSO-CYSTEINE PEPTIDASE"/>
    <property type="match status" value="1"/>
</dbReference>
<dbReference type="eggNOG" id="arCOG01138">
    <property type="taxonomic scope" value="Archaea"/>
</dbReference>
<evidence type="ECO:0000313" key="8">
    <source>
        <dbReference type="Proteomes" id="UP000015543"/>
    </source>
</evidence>
<organism evidence="7 8">
    <name type="scientific">Thermofilum adornatum</name>
    <dbReference type="NCBI Taxonomy" id="1365176"/>
    <lineage>
        <taxon>Archaea</taxon>
        <taxon>Thermoproteota</taxon>
        <taxon>Thermoprotei</taxon>
        <taxon>Thermofilales</taxon>
        <taxon>Thermofilaceae</taxon>
        <taxon>Thermofilum</taxon>
    </lineage>
</organism>
<dbReference type="InterPro" id="IPR000555">
    <property type="entry name" value="JAMM/MPN+_dom"/>
</dbReference>
<dbReference type="KEGG" id="thb:N186_08935"/>
<dbReference type="InterPro" id="IPR037518">
    <property type="entry name" value="MPN"/>
</dbReference>
<evidence type="ECO:0000256" key="5">
    <source>
        <dbReference type="ARBA" id="ARBA00023049"/>
    </source>
</evidence>
<dbReference type="OrthoDB" id="10589at2157"/>
<dbReference type="InterPro" id="IPR051929">
    <property type="entry name" value="VirAsm_ModProt"/>
</dbReference>
<accession>S5ZG36</accession>
<evidence type="ECO:0000256" key="3">
    <source>
        <dbReference type="ARBA" id="ARBA00022801"/>
    </source>
</evidence>
<keyword evidence="1" id="KW-0645">Protease</keyword>
<dbReference type="CDD" id="cd08070">
    <property type="entry name" value="MPN_like"/>
    <property type="match status" value="1"/>
</dbReference>
<keyword evidence="3" id="KW-0378">Hydrolase</keyword>
<dbReference type="EMBL" id="CP006646">
    <property type="protein sequence ID" value="AGT36123.1"/>
    <property type="molecule type" value="Genomic_DNA"/>
</dbReference>